<evidence type="ECO:0000256" key="1">
    <source>
        <dbReference type="SAM" id="Phobius"/>
    </source>
</evidence>
<gene>
    <name evidence="2" type="ORF">NGM99_17100</name>
</gene>
<keyword evidence="1" id="KW-0812">Transmembrane</keyword>
<dbReference type="EMBL" id="JAMXQS010000008">
    <property type="protein sequence ID" value="MCO6051504.1"/>
    <property type="molecule type" value="Genomic_DNA"/>
</dbReference>
<proteinExistence type="predicted"/>
<keyword evidence="3" id="KW-1185">Reference proteome</keyword>
<name>A0ABT1C9J3_9HYPH</name>
<keyword evidence="1" id="KW-0472">Membrane</keyword>
<comment type="caution">
    <text evidence="2">The sequence shown here is derived from an EMBL/GenBank/DDBJ whole genome shotgun (WGS) entry which is preliminary data.</text>
</comment>
<reference evidence="2 3" key="1">
    <citation type="submission" date="2022-06" db="EMBL/GenBank/DDBJ databases">
        <title>Mesorhizobium sp. strain RP14 Genome sequencing and assembly.</title>
        <authorList>
            <person name="Kim I."/>
        </authorList>
    </citation>
    <scope>NUCLEOTIDE SEQUENCE [LARGE SCALE GENOMIC DNA]</scope>
    <source>
        <strain evidence="3">RP14(2022)</strain>
    </source>
</reference>
<keyword evidence="1" id="KW-1133">Transmembrane helix</keyword>
<evidence type="ECO:0000313" key="2">
    <source>
        <dbReference type="EMBL" id="MCO6051504.1"/>
    </source>
</evidence>
<sequence length="223" mass="24707">MPAHIAREAGDVVDDDDALTLLVFFEEGEHRLHARPVGVTARYVVTKDVDDVEVAIARELAAAGLLAVKAVAVPNLLIVRHAAIDDGFRVGFILLAAFHALFLVAISRLFRRARVYRDGRGFRQLIDSVKNLPTDIDGNADLDHRAHNVPKRLKKLDFLLLVDLEFVEIAKIRCCVEFEALPRLTGGDLVALRQLETGAQMFVAHAVRSFPAGDDGKHQLYRT</sequence>
<dbReference type="Proteomes" id="UP001205906">
    <property type="component" value="Unassembled WGS sequence"/>
</dbReference>
<protein>
    <submittedName>
        <fullName evidence="2">Uncharacterized protein</fullName>
    </submittedName>
</protein>
<feature type="transmembrane region" description="Helical" evidence="1">
    <location>
        <begin position="60"/>
        <end position="78"/>
    </location>
</feature>
<feature type="transmembrane region" description="Helical" evidence="1">
    <location>
        <begin position="90"/>
        <end position="110"/>
    </location>
</feature>
<organism evidence="2 3">
    <name type="scientific">Mesorhizobium liriopis</name>
    <dbReference type="NCBI Taxonomy" id="2953882"/>
    <lineage>
        <taxon>Bacteria</taxon>
        <taxon>Pseudomonadati</taxon>
        <taxon>Pseudomonadota</taxon>
        <taxon>Alphaproteobacteria</taxon>
        <taxon>Hyphomicrobiales</taxon>
        <taxon>Phyllobacteriaceae</taxon>
        <taxon>Mesorhizobium</taxon>
    </lineage>
</organism>
<accession>A0ABT1C9J3</accession>
<evidence type="ECO:0000313" key="3">
    <source>
        <dbReference type="Proteomes" id="UP001205906"/>
    </source>
</evidence>